<dbReference type="Proteomes" id="UP000799753">
    <property type="component" value="Unassembled WGS sequence"/>
</dbReference>
<dbReference type="AlphaFoldDB" id="A0A6A6SD86"/>
<gene>
    <name evidence="1" type="ORF">P280DRAFT_513409</name>
</gene>
<reference evidence="1" key="1">
    <citation type="journal article" date="2020" name="Stud. Mycol.">
        <title>101 Dothideomycetes genomes: a test case for predicting lifestyles and emergence of pathogens.</title>
        <authorList>
            <person name="Haridas S."/>
            <person name="Albert R."/>
            <person name="Binder M."/>
            <person name="Bloem J."/>
            <person name="Labutti K."/>
            <person name="Salamov A."/>
            <person name="Andreopoulos B."/>
            <person name="Baker S."/>
            <person name="Barry K."/>
            <person name="Bills G."/>
            <person name="Bluhm B."/>
            <person name="Cannon C."/>
            <person name="Castanera R."/>
            <person name="Culley D."/>
            <person name="Daum C."/>
            <person name="Ezra D."/>
            <person name="Gonzalez J."/>
            <person name="Henrissat B."/>
            <person name="Kuo A."/>
            <person name="Liang C."/>
            <person name="Lipzen A."/>
            <person name="Lutzoni F."/>
            <person name="Magnuson J."/>
            <person name="Mondo S."/>
            <person name="Nolan M."/>
            <person name="Ohm R."/>
            <person name="Pangilinan J."/>
            <person name="Park H.-J."/>
            <person name="Ramirez L."/>
            <person name="Alfaro M."/>
            <person name="Sun H."/>
            <person name="Tritt A."/>
            <person name="Yoshinaga Y."/>
            <person name="Zwiers L.-H."/>
            <person name="Turgeon B."/>
            <person name="Goodwin S."/>
            <person name="Spatafora J."/>
            <person name="Crous P."/>
            <person name="Grigoriev I."/>
        </authorList>
    </citation>
    <scope>NUCLEOTIDE SEQUENCE</scope>
    <source>
        <strain evidence="1">CBS 473.64</strain>
    </source>
</reference>
<organism evidence="1 2">
    <name type="scientific">Massarina eburnea CBS 473.64</name>
    <dbReference type="NCBI Taxonomy" id="1395130"/>
    <lineage>
        <taxon>Eukaryota</taxon>
        <taxon>Fungi</taxon>
        <taxon>Dikarya</taxon>
        <taxon>Ascomycota</taxon>
        <taxon>Pezizomycotina</taxon>
        <taxon>Dothideomycetes</taxon>
        <taxon>Pleosporomycetidae</taxon>
        <taxon>Pleosporales</taxon>
        <taxon>Massarineae</taxon>
        <taxon>Massarinaceae</taxon>
        <taxon>Massarina</taxon>
    </lineage>
</organism>
<dbReference type="EMBL" id="MU006777">
    <property type="protein sequence ID" value="KAF2645510.1"/>
    <property type="molecule type" value="Genomic_DNA"/>
</dbReference>
<keyword evidence="2" id="KW-1185">Reference proteome</keyword>
<evidence type="ECO:0000313" key="1">
    <source>
        <dbReference type="EMBL" id="KAF2645510.1"/>
    </source>
</evidence>
<accession>A0A6A6SD86</accession>
<name>A0A6A6SD86_9PLEO</name>
<proteinExistence type="predicted"/>
<dbReference type="OrthoDB" id="10357209at2759"/>
<evidence type="ECO:0000313" key="2">
    <source>
        <dbReference type="Proteomes" id="UP000799753"/>
    </source>
</evidence>
<sequence length="107" mass="12181">MPYLLRSRASSYVFSTSSRDIAAFLHTTHRWTATWFDPSKVSDVVTTSCIMETENGDVEFDEHILHPRKLEEGMRKTLGEDGFDNVQIEYVGRLKVKENIIGISSSP</sequence>
<protein>
    <submittedName>
        <fullName evidence="1">Uncharacterized protein</fullName>
    </submittedName>
</protein>